<dbReference type="RefSeq" id="WP_050433846.1">
    <property type="nucleotide sequence ID" value="NZ_CP012159.1"/>
</dbReference>
<gene>
    <name evidence="1" type="ORF">CMC5_064020</name>
</gene>
<dbReference type="EMBL" id="CP012159">
    <property type="protein sequence ID" value="AKT42179.1"/>
    <property type="molecule type" value="Genomic_DNA"/>
</dbReference>
<evidence type="ECO:0000313" key="1">
    <source>
        <dbReference type="EMBL" id="AKT42179.1"/>
    </source>
</evidence>
<sequence length="450" mass="49548">MGDYIIGTHGYHQRDLLARAGKHVVCLWGHMPTSVAWHLAWNDDAAEETRRIPLLPLFGAVMRANLFEPGPGSPEFALTRDRTEFRAGVQTRDGRPCVRDLLGTLEAYLVPLLLAVDDALTQPVETLRLEAQFHFKLLRRSWPRIPWAGRYLSNGLDLARLCAPTFVDDFSVLLQRNDESYFMVLTMLRHAMMHDLDVFEARQQGFEVHEPTLWSTLARNFSRNAREFSGISAADALFAQGLLQHLAGTKAATATLGKAHRAGAGRAFRWLALRGAAPAAPAGPVQPLPTTPEGLAALEANQRRSDEVAEAFELHALAQVETLPIESRLEHALTAMARMVALPDPSRWEGIVQGGLALVLKEGDAAQLRRGLDLLQGALDRARHRALFHMVALPAARLSVRLGDEAALVTWANLLKERRADGLDALDAALTEESASSQMHAIVQRLRAAT</sequence>
<organism evidence="1 2">
    <name type="scientific">Chondromyces crocatus</name>
    <dbReference type="NCBI Taxonomy" id="52"/>
    <lineage>
        <taxon>Bacteria</taxon>
        <taxon>Pseudomonadati</taxon>
        <taxon>Myxococcota</taxon>
        <taxon>Polyangia</taxon>
        <taxon>Polyangiales</taxon>
        <taxon>Polyangiaceae</taxon>
        <taxon>Chondromyces</taxon>
    </lineage>
</organism>
<dbReference type="Proteomes" id="UP000067626">
    <property type="component" value="Chromosome"/>
</dbReference>
<dbReference type="KEGG" id="ccro:CMC5_064020"/>
<evidence type="ECO:0000313" key="2">
    <source>
        <dbReference type="Proteomes" id="UP000067626"/>
    </source>
</evidence>
<dbReference type="AlphaFoldDB" id="A0A0K1EMV6"/>
<accession>A0A0K1EMV6</accession>
<keyword evidence="2" id="KW-1185">Reference proteome</keyword>
<proteinExistence type="predicted"/>
<name>A0A0K1EMV6_CHOCO</name>
<protein>
    <submittedName>
        <fullName evidence="1">Uncharacterized protein</fullName>
    </submittedName>
</protein>
<reference evidence="1 2" key="1">
    <citation type="submission" date="2015-07" db="EMBL/GenBank/DDBJ databases">
        <title>Genome analysis of myxobacterium Chondromyces crocatus Cm c5 reveals a high potential for natural compound synthesis and the genetic basis for the loss of fruiting body formation.</title>
        <authorList>
            <person name="Zaburannyi N."/>
            <person name="Bunk B."/>
            <person name="Maier J."/>
            <person name="Overmann J."/>
            <person name="Mueller R."/>
        </authorList>
    </citation>
    <scope>NUCLEOTIDE SEQUENCE [LARGE SCALE GENOMIC DNA]</scope>
    <source>
        <strain evidence="1 2">Cm c5</strain>
    </source>
</reference>